<dbReference type="Ensembl" id="ENSNFUT00015033536.1">
    <property type="protein sequence ID" value="ENSNFUP00015032086.1"/>
    <property type="gene ID" value="ENSNFUG00015015715.1"/>
</dbReference>
<name>A0A8C6NWY1_NOTFU</name>
<dbReference type="AlphaFoldDB" id="A0A8C6NWY1"/>
<sequence>PCNTGRAMCKNLFSSFRISTLIFPPHHDETKCLVENQDAVMSMLSEVTEDRAAAVDICTEASGLLVMLRRHHFFEIGKFLSKVLGSLKSASSMLQSHSVDLCCASEVVSASLQALKQMRDEEIETLTSTPAPAAKRQRKASSLLTGSIVMSTVGHVEDSTTPSQALKRALLNILDIVIVEMETRFSKSNLDLMKALNCLQPQSPSFLDPDMLSPLQKMTGSDSEKLSNEILVAKLMLEKEFKKTDDDNCVEFVDLSTDCKYLHGYKKAFPQLHRMYVTSLVTGISAALCKSSFSTLSRVLTPFCHTMIHERKRNVVILAREEKRLMQPQ</sequence>
<evidence type="ECO:0000313" key="1">
    <source>
        <dbReference type="Ensembl" id="ENSNFUP00015032086.1"/>
    </source>
</evidence>
<dbReference type="GeneTree" id="ENSGT01000000221767"/>
<reference evidence="1" key="2">
    <citation type="submission" date="2025-08" db="UniProtKB">
        <authorList>
            <consortium name="Ensembl"/>
        </authorList>
    </citation>
    <scope>IDENTIFICATION</scope>
</reference>
<evidence type="ECO:0008006" key="3">
    <source>
        <dbReference type="Google" id="ProtNLM"/>
    </source>
</evidence>
<organism evidence="1 2">
    <name type="scientific">Nothobranchius furzeri</name>
    <name type="common">Turquoise killifish</name>
    <dbReference type="NCBI Taxonomy" id="105023"/>
    <lineage>
        <taxon>Eukaryota</taxon>
        <taxon>Metazoa</taxon>
        <taxon>Chordata</taxon>
        <taxon>Craniata</taxon>
        <taxon>Vertebrata</taxon>
        <taxon>Euteleostomi</taxon>
        <taxon>Actinopterygii</taxon>
        <taxon>Neopterygii</taxon>
        <taxon>Teleostei</taxon>
        <taxon>Neoteleostei</taxon>
        <taxon>Acanthomorphata</taxon>
        <taxon>Ovalentaria</taxon>
        <taxon>Atherinomorphae</taxon>
        <taxon>Cyprinodontiformes</taxon>
        <taxon>Nothobranchiidae</taxon>
        <taxon>Nothobranchius</taxon>
    </lineage>
</organism>
<proteinExistence type="predicted"/>
<reference evidence="1" key="1">
    <citation type="submission" date="2014-08" db="EMBL/GenBank/DDBJ databases">
        <authorList>
            <person name="Senf B."/>
            <person name="Petzold A."/>
            <person name="Downie B.R."/>
            <person name="Koch P."/>
            <person name="Platzer M."/>
        </authorList>
    </citation>
    <scope>NUCLEOTIDE SEQUENCE [LARGE SCALE GENOMIC DNA]</scope>
    <source>
        <strain evidence="1">GRZ</strain>
    </source>
</reference>
<evidence type="ECO:0000313" key="2">
    <source>
        <dbReference type="Proteomes" id="UP000694548"/>
    </source>
</evidence>
<keyword evidence="2" id="KW-1185">Reference proteome</keyword>
<accession>A0A8C6NWY1</accession>
<dbReference type="Proteomes" id="UP000694548">
    <property type="component" value="Chromosome sgr08"/>
</dbReference>
<protein>
    <recommendedName>
        <fullName evidence="3">HAT C-terminal dimerisation domain-containing protein</fullName>
    </recommendedName>
</protein>
<reference evidence="1" key="3">
    <citation type="submission" date="2025-09" db="UniProtKB">
        <authorList>
            <consortium name="Ensembl"/>
        </authorList>
    </citation>
    <scope>IDENTIFICATION</scope>
</reference>